<name>A0A183V5J8_TOXCA</name>
<reference evidence="3" key="1">
    <citation type="submission" date="2016-06" db="UniProtKB">
        <authorList>
            <consortium name="WormBaseParasite"/>
        </authorList>
    </citation>
    <scope>IDENTIFICATION</scope>
</reference>
<protein>
    <submittedName>
        <fullName evidence="3">BTB domain-containing protein</fullName>
    </submittedName>
</protein>
<evidence type="ECO:0000313" key="3">
    <source>
        <dbReference type="WBParaSite" id="TCNE_0001601901-mRNA-1"/>
    </source>
</evidence>
<dbReference type="Gene3D" id="3.30.710.10">
    <property type="entry name" value="Potassium Channel Kv1.1, Chain A"/>
    <property type="match status" value="1"/>
</dbReference>
<accession>A0A183V5J8</accession>
<dbReference type="InterPro" id="IPR011333">
    <property type="entry name" value="SKP1/BTB/POZ_sf"/>
</dbReference>
<evidence type="ECO:0000313" key="2">
    <source>
        <dbReference type="Proteomes" id="UP000050794"/>
    </source>
</evidence>
<dbReference type="EMBL" id="UYWY01023270">
    <property type="protein sequence ID" value="VDM47339.1"/>
    <property type="molecule type" value="Genomic_DNA"/>
</dbReference>
<proteinExistence type="predicted"/>
<dbReference type="WBParaSite" id="TCNE_0001601901-mRNA-1">
    <property type="protein sequence ID" value="TCNE_0001601901-mRNA-1"/>
    <property type="gene ID" value="TCNE_0001601901"/>
</dbReference>
<organism evidence="2 3">
    <name type="scientific">Toxocara canis</name>
    <name type="common">Canine roundworm</name>
    <dbReference type="NCBI Taxonomy" id="6265"/>
    <lineage>
        <taxon>Eukaryota</taxon>
        <taxon>Metazoa</taxon>
        <taxon>Ecdysozoa</taxon>
        <taxon>Nematoda</taxon>
        <taxon>Chromadorea</taxon>
        <taxon>Rhabditida</taxon>
        <taxon>Spirurina</taxon>
        <taxon>Ascaridomorpha</taxon>
        <taxon>Ascaridoidea</taxon>
        <taxon>Toxocaridae</taxon>
        <taxon>Toxocara</taxon>
    </lineage>
</organism>
<keyword evidence="2" id="KW-1185">Reference proteome</keyword>
<gene>
    <name evidence="1" type="ORF">TCNE_LOCUS16018</name>
</gene>
<evidence type="ECO:0000313" key="1">
    <source>
        <dbReference type="EMBL" id="VDM47339.1"/>
    </source>
</evidence>
<reference evidence="1 2" key="2">
    <citation type="submission" date="2018-11" db="EMBL/GenBank/DDBJ databases">
        <authorList>
            <consortium name="Pathogen Informatics"/>
        </authorList>
    </citation>
    <scope>NUCLEOTIDE SEQUENCE [LARGE SCALE GENOMIC DNA]</scope>
</reference>
<dbReference type="Proteomes" id="UP000050794">
    <property type="component" value="Unassembled WGS sequence"/>
</dbReference>
<dbReference type="AlphaFoldDB" id="A0A183V5J8"/>
<sequence length="104" mass="11489">MRSAILWEKYSAQREILQAELAQQLRINMATLVGNVCDADVLLVAADGSKLPAHQCILQQRAPGFYRRHIEPTLIATPRDANTSGLLEVAVGDIDSAGLRFFIR</sequence>